<dbReference type="AlphaFoldDB" id="A0A1C3E4P6"/>
<dbReference type="InterPro" id="IPR050923">
    <property type="entry name" value="Cell_Proc_Reg/RNA_Proc"/>
</dbReference>
<dbReference type="Pfam" id="PF00498">
    <property type="entry name" value="FHA"/>
    <property type="match status" value="1"/>
</dbReference>
<organism evidence="3 4">
    <name type="scientific">Planctopirus hydrillae</name>
    <dbReference type="NCBI Taxonomy" id="1841610"/>
    <lineage>
        <taxon>Bacteria</taxon>
        <taxon>Pseudomonadati</taxon>
        <taxon>Planctomycetota</taxon>
        <taxon>Planctomycetia</taxon>
        <taxon>Planctomycetales</taxon>
        <taxon>Planctomycetaceae</taxon>
        <taxon>Planctopirus</taxon>
    </lineage>
</organism>
<protein>
    <recommendedName>
        <fullName evidence="2">FHA domain-containing protein</fullName>
    </recommendedName>
</protein>
<dbReference type="CDD" id="cd00060">
    <property type="entry name" value="FHA"/>
    <property type="match status" value="1"/>
</dbReference>
<evidence type="ECO:0000256" key="1">
    <source>
        <dbReference type="SAM" id="MobiDB-lite"/>
    </source>
</evidence>
<dbReference type="SMART" id="SM00240">
    <property type="entry name" value="FHA"/>
    <property type="match status" value="1"/>
</dbReference>
<dbReference type="InterPro" id="IPR000253">
    <property type="entry name" value="FHA_dom"/>
</dbReference>
<name>A0A1C3E4P6_9PLAN</name>
<proteinExistence type="predicted"/>
<feature type="compositionally biased region" description="Basic and acidic residues" evidence="1">
    <location>
        <begin position="325"/>
        <end position="335"/>
    </location>
</feature>
<feature type="domain" description="FHA" evidence="2">
    <location>
        <begin position="25"/>
        <end position="74"/>
    </location>
</feature>
<evidence type="ECO:0000313" key="3">
    <source>
        <dbReference type="EMBL" id="ODA28207.1"/>
    </source>
</evidence>
<dbReference type="InterPro" id="IPR008984">
    <property type="entry name" value="SMAD_FHA_dom_sf"/>
</dbReference>
<dbReference type="Proteomes" id="UP000094828">
    <property type="component" value="Unassembled WGS sequence"/>
</dbReference>
<dbReference type="PROSITE" id="PS50006">
    <property type="entry name" value="FHA_DOMAIN"/>
    <property type="match status" value="1"/>
</dbReference>
<dbReference type="OrthoDB" id="283378at2"/>
<evidence type="ECO:0000259" key="2">
    <source>
        <dbReference type="PROSITE" id="PS50006"/>
    </source>
</evidence>
<dbReference type="STRING" id="1841610.A6X21_00925"/>
<dbReference type="Gene3D" id="2.60.200.20">
    <property type="match status" value="1"/>
</dbReference>
<gene>
    <name evidence="3" type="ORF">A6X21_00925</name>
</gene>
<comment type="caution">
    <text evidence="3">The sequence shown here is derived from an EMBL/GenBank/DDBJ whole genome shotgun (WGS) entry which is preliminary data.</text>
</comment>
<dbReference type="RefSeq" id="WP_068852425.1">
    <property type="nucleotide sequence ID" value="NZ_LYDR01000154.1"/>
</dbReference>
<reference evidence="3 4" key="1">
    <citation type="submission" date="2016-05" db="EMBL/GenBank/DDBJ databases">
        <title>Genomic and physiological characterization of Planctopirus sp. isolated from fresh water lake.</title>
        <authorList>
            <person name="Subhash Y."/>
            <person name="Ramana C."/>
        </authorList>
    </citation>
    <scope>NUCLEOTIDE SEQUENCE [LARGE SCALE GENOMIC DNA]</scope>
    <source>
        <strain evidence="3 4">JC280</strain>
    </source>
</reference>
<dbReference type="PANTHER" id="PTHR23308">
    <property type="entry name" value="NUCLEAR INHIBITOR OF PROTEIN PHOSPHATASE-1"/>
    <property type="match status" value="1"/>
</dbReference>
<dbReference type="SUPFAM" id="SSF49879">
    <property type="entry name" value="SMAD/FHA domain"/>
    <property type="match status" value="1"/>
</dbReference>
<feature type="region of interest" description="Disordered" evidence="1">
    <location>
        <begin position="271"/>
        <end position="336"/>
    </location>
</feature>
<dbReference type="EMBL" id="LYDR01000154">
    <property type="protein sequence ID" value="ODA28207.1"/>
    <property type="molecule type" value="Genomic_DNA"/>
</dbReference>
<sequence>MLKAELKILVGKHQGKVIPLAARKFLVGREQDCHLRPNSDLVSRHHCVFTIDDYAVRLRDLGSTNGTQVNGENIRGEVILNEGDQVTIGKLELQLLLKAEASIETQSAAEARQGTAALGTAVHEENAARATLELANFSMAMPVDTAAQDTSYEMVAYTPEVATGDTAIVGSPPPPLTPTPPPGFANIGAPPPGYPQQPYPAGMPQYQNPQYPGMPNPAFPNPGMGYPAAGYPAAGYPQGMYPAGYPMPGYPQQAYPGVPGYAGQSPAYPQTAPMPGYAPQPVETPQAQGPSAGVVPPPIRLPNPEETGAVEVAPPPAAGGPSPSKTEKPSDKAGDIIKQYLNRRGGR</sequence>
<evidence type="ECO:0000313" key="4">
    <source>
        <dbReference type="Proteomes" id="UP000094828"/>
    </source>
</evidence>
<keyword evidence="4" id="KW-1185">Reference proteome</keyword>
<accession>A0A1C3E4P6</accession>